<feature type="transmembrane region" description="Helical" evidence="1">
    <location>
        <begin position="12"/>
        <end position="37"/>
    </location>
</feature>
<protein>
    <submittedName>
        <fullName evidence="2">Uncharacterized protein</fullName>
    </submittedName>
</protein>
<dbReference type="Pfam" id="PF09527">
    <property type="entry name" value="ATPase_gene1"/>
    <property type="match status" value="1"/>
</dbReference>
<gene>
    <name evidence="2" type="ORF">A2983_02180</name>
</gene>
<sequence length="85" mass="9701">MPLFATDKDRRYALLGLRIVGDFGASIAVPVILFVLIGQWLDDIYQQGYWFTIFAFVLAAAISARMIYKKAKAYGTEFQNMDKEK</sequence>
<evidence type="ECO:0000313" key="2">
    <source>
        <dbReference type="EMBL" id="OGH78236.1"/>
    </source>
</evidence>
<keyword evidence="1" id="KW-1133">Transmembrane helix</keyword>
<evidence type="ECO:0000256" key="1">
    <source>
        <dbReference type="SAM" id="Phobius"/>
    </source>
</evidence>
<reference evidence="2 3" key="1">
    <citation type="journal article" date="2016" name="Nat. Commun.">
        <title>Thousands of microbial genomes shed light on interconnected biogeochemical processes in an aquifer system.</title>
        <authorList>
            <person name="Anantharaman K."/>
            <person name="Brown C.T."/>
            <person name="Hug L.A."/>
            <person name="Sharon I."/>
            <person name="Castelle C.J."/>
            <person name="Probst A.J."/>
            <person name="Thomas B.C."/>
            <person name="Singh A."/>
            <person name="Wilkins M.J."/>
            <person name="Karaoz U."/>
            <person name="Brodie E.L."/>
            <person name="Williams K.H."/>
            <person name="Hubbard S.S."/>
            <person name="Banfield J.F."/>
        </authorList>
    </citation>
    <scope>NUCLEOTIDE SEQUENCE [LARGE SCALE GENOMIC DNA]</scope>
</reference>
<feature type="transmembrane region" description="Helical" evidence="1">
    <location>
        <begin position="49"/>
        <end position="68"/>
    </location>
</feature>
<organism evidence="2 3">
    <name type="scientific">Candidatus Magasanikbacteria bacterium RIFCSPLOWO2_01_FULL_40_15</name>
    <dbReference type="NCBI Taxonomy" id="1798686"/>
    <lineage>
        <taxon>Bacteria</taxon>
        <taxon>Candidatus Magasanikiibacteriota</taxon>
    </lineage>
</organism>
<dbReference type="InterPro" id="IPR032820">
    <property type="entry name" value="ATPase_put"/>
</dbReference>
<keyword evidence="1" id="KW-0472">Membrane</keyword>
<proteinExistence type="predicted"/>
<evidence type="ECO:0000313" key="3">
    <source>
        <dbReference type="Proteomes" id="UP000177040"/>
    </source>
</evidence>
<comment type="caution">
    <text evidence="2">The sequence shown here is derived from an EMBL/GenBank/DDBJ whole genome shotgun (WGS) entry which is preliminary data.</text>
</comment>
<dbReference type="EMBL" id="MFQH01000015">
    <property type="protein sequence ID" value="OGH78236.1"/>
    <property type="molecule type" value="Genomic_DNA"/>
</dbReference>
<dbReference type="Proteomes" id="UP000177040">
    <property type="component" value="Unassembled WGS sequence"/>
</dbReference>
<keyword evidence="1" id="KW-0812">Transmembrane</keyword>
<dbReference type="AlphaFoldDB" id="A0A1F6N2K9"/>
<name>A0A1F6N2K9_9BACT</name>
<accession>A0A1F6N2K9</accession>